<dbReference type="PANTHER" id="PTHR24148:SF64">
    <property type="entry name" value="HETEROKARYON INCOMPATIBILITY DOMAIN-CONTAINING PROTEIN"/>
    <property type="match status" value="1"/>
</dbReference>
<dbReference type="AlphaFoldDB" id="A0A8H7JC37"/>
<dbReference type="OrthoDB" id="3477286at2759"/>
<feature type="region of interest" description="Disordered" evidence="1">
    <location>
        <begin position="1"/>
        <end position="35"/>
    </location>
</feature>
<dbReference type="InterPro" id="IPR010730">
    <property type="entry name" value="HET"/>
</dbReference>
<name>A0A8H7JC37_9PLEO</name>
<dbReference type="Pfam" id="PF26639">
    <property type="entry name" value="Het-6_barrel"/>
    <property type="match status" value="1"/>
</dbReference>
<dbReference type="Proteomes" id="UP000651452">
    <property type="component" value="Unassembled WGS sequence"/>
</dbReference>
<keyword evidence="4" id="KW-1185">Reference proteome</keyword>
<proteinExistence type="predicted"/>
<accession>A0A8H7JC37</accession>
<reference evidence="3" key="2">
    <citation type="submission" date="2020-09" db="EMBL/GenBank/DDBJ databases">
        <title>Reference genome assembly for Australian Ascochyta lentis isolate Al4.</title>
        <authorList>
            <person name="Lee R.C."/>
            <person name="Farfan-Caceres L.M."/>
            <person name="Debler J.W."/>
            <person name="Williams A.H."/>
            <person name="Henares B.M."/>
        </authorList>
    </citation>
    <scope>NUCLEOTIDE SEQUENCE</scope>
    <source>
        <strain evidence="3">Al4</strain>
    </source>
</reference>
<feature type="domain" description="Heterokaryon incompatibility" evidence="2">
    <location>
        <begin position="88"/>
        <end position="246"/>
    </location>
</feature>
<evidence type="ECO:0000313" key="4">
    <source>
        <dbReference type="Proteomes" id="UP000651452"/>
    </source>
</evidence>
<protein>
    <recommendedName>
        <fullName evidence="2">Heterokaryon incompatibility domain-containing protein</fullName>
    </recommendedName>
</protein>
<comment type="caution">
    <text evidence="3">The sequence shown here is derived from an EMBL/GenBank/DDBJ whole genome shotgun (WGS) entry which is preliminary data.</text>
</comment>
<dbReference type="InterPro" id="IPR052895">
    <property type="entry name" value="HetReg/Transcr_Mod"/>
</dbReference>
<reference evidence="3" key="1">
    <citation type="submission" date="2018-12" db="EMBL/GenBank/DDBJ databases">
        <authorList>
            <person name="Syme R.A."/>
            <person name="Farfan-Caceres L."/>
            <person name="Lichtenzveig J."/>
        </authorList>
    </citation>
    <scope>NUCLEOTIDE SEQUENCE</scope>
    <source>
        <strain evidence="3">Al4</strain>
    </source>
</reference>
<dbReference type="PANTHER" id="PTHR24148">
    <property type="entry name" value="ANKYRIN REPEAT DOMAIN-CONTAINING PROTEIN 39 HOMOLOG-RELATED"/>
    <property type="match status" value="1"/>
</dbReference>
<dbReference type="Pfam" id="PF06985">
    <property type="entry name" value="HET"/>
    <property type="match status" value="1"/>
</dbReference>
<sequence>MQSNTSHEAQVGTVTTAISTNTTRTPSQDNFCSPANSEFYNSNPYSDLNRSKHEIRVLRLAPVQEGTPLSADLITISLKSLKAENHNFIAISYSAGSHIETEAMYVNGVRFNAFANLARALRQAVRATRKPELHPSPQLIWADQICINQSDPAEKSYQVGFMREIYQSAGVVLGSLGDDPSNGRCIEVTKYVQFWSGLSIELQDTKVLIEGHLVADFRNEQFQQDWSALQDMFRCAWWQRGWVYQEVVVARRVVLLFGDFILDWDTLTTIVRVLRLIESLVVKQPLDDRMDIYQNNLHKLVLSGCNIRFAEFMVNGREDWAQTGEKKLIGVLEQAQVCKVSDIRDRIFAFLGLAGSDYGIIPDYTIPPHVVFSLACKRIILHERSLNVLCCCRSNFDDYSRRLDIPSWTPDWSLPDISPVDFIYDPVDDLPPFRASGDYLAAAAFPSRDGSSGRLLRVQCLFVDDVATEESLGPQPGDEFQTLKDWRRIVGLKDNDLESRYTMDPLKTLDEAFKGILFRGMREEPIADGTFRPSLVRRGRDSLEMGRIFRSPKHYIGVTKMGTDIRPTDRICVILGANVPFILREVEDHFVLISDAYVEGLMYGEAIEMMQQGILDVVTVEIH</sequence>
<evidence type="ECO:0000256" key="1">
    <source>
        <dbReference type="SAM" id="MobiDB-lite"/>
    </source>
</evidence>
<organism evidence="3 4">
    <name type="scientific">Ascochyta lentis</name>
    <dbReference type="NCBI Taxonomy" id="205686"/>
    <lineage>
        <taxon>Eukaryota</taxon>
        <taxon>Fungi</taxon>
        <taxon>Dikarya</taxon>
        <taxon>Ascomycota</taxon>
        <taxon>Pezizomycotina</taxon>
        <taxon>Dothideomycetes</taxon>
        <taxon>Pleosporomycetidae</taxon>
        <taxon>Pleosporales</taxon>
        <taxon>Pleosporineae</taxon>
        <taxon>Didymellaceae</taxon>
        <taxon>Ascochyta</taxon>
    </lineage>
</organism>
<evidence type="ECO:0000313" key="3">
    <source>
        <dbReference type="EMBL" id="KAF9699596.1"/>
    </source>
</evidence>
<gene>
    <name evidence="3" type="ORF">EKO04_002513</name>
</gene>
<evidence type="ECO:0000259" key="2">
    <source>
        <dbReference type="Pfam" id="PF06985"/>
    </source>
</evidence>
<dbReference type="EMBL" id="RZGK01000004">
    <property type="protein sequence ID" value="KAF9699596.1"/>
    <property type="molecule type" value="Genomic_DNA"/>
</dbReference>